<evidence type="ECO:0000313" key="2">
    <source>
        <dbReference type="Proteomes" id="UP000033615"/>
    </source>
</evidence>
<accession>A0A1V4CNT3</accession>
<dbReference type="InterPro" id="IPR036291">
    <property type="entry name" value="NAD(P)-bd_dom_sf"/>
</dbReference>
<gene>
    <name evidence="1" type="ORF">VT50_0237770</name>
</gene>
<proteinExistence type="predicted"/>
<organism evidence="1 2">
    <name type="scientific">Streptomyces antioxidans</name>
    <dbReference type="NCBI Taxonomy" id="1507734"/>
    <lineage>
        <taxon>Bacteria</taxon>
        <taxon>Bacillati</taxon>
        <taxon>Actinomycetota</taxon>
        <taxon>Actinomycetes</taxon>
        <taxon>Kitasatosporales</taxon>
        <taxon>Streptomycetaceae</taxon>
        <taxon>Streptomyces</taxon>
    </lineage>
</organism>
<dbReference type="EMBL" id="LAKD02000224">
    <property type="protein sequence ID" value="OPF66872.1"/>
    <property type="molecule type" value="Genomic_DNA"/>
</dbReference>
<dbReference type="Gene3D" id="3.40.50.11460">
    <property type="match status" value="1"/>
</dbReference>
<dbReference type="AlphaFoldDB" id="A0A1V4CNT3"/>
<keyword evidence="2" id="KW-1185">Reference proteome</keyword>
<sequence>LRPISAEQLQAARASRYDSLFQLDWQPVAVSASVVAGGSWAVVGPDVGLGEAVVRAGGSCVRYADVSALIGALDEGEAVPETVVLFCPTSGGEDVAARVGESLSAVLGSVQVWLGEERLAASRLVVVTCGAVAA</sequence>
<comment type="caution">
    <text evidence="1">The sequence shown here is derived from an EMBL/GenBank/DDBJ whole genome shotgun (WGS) entry which is preliminary data.</text>
</comment>
<feature type="non-terminal residue" evidence="1">
    <location>
        <position position="1"/>
    </location>
</feature>
<reference evidence="1" key="1">
    <citation type="submission" date="2016-12" db="EMBL/GenBank/DDBJ databases">
        <title>Genome sequence of Streptomyces antioxidans MUSC 164.</title>
        <authorList>
            <person name="Lee L.-H."/>
            <person name="Ser H.-L."/>
        </authorList>
    </citation>
    <scope>NUCLEOTIDE SEQUENCE [LARGE SCALE GENOMIC DNA]</scope>
    <source>
        <strain evidence="1">MUSC 164</strain>
    </source>
</reference>
<name>A0A1V4CNT3_9ACTN</name>
<evidence type="ECO:0000313" key="1">
    <source>
        <dbReference type="EMBL" id="OPF66872.1"/>
    </source>
</evidence>
<dbReference type="RefSeq" id="WP_206269555.1">
    <property type="nucleotide sequence ID" value="NZ_LAKD02000224.1"/>
</dbReference>
<dbReference type="Proteomes" id="UP000033615">
    <property type="component" value="Unassembled WGS sequence"/>
</dbReference>
<dbReference type="SUPFAM" id="SSF51735">
    <property type="entry name" value="NAD(P)-binding Rossmann-fold domains"/>
    <property type="match status" value="1"/>
</dbReference>
<protein>
    <recommendedName>
        <fullName evidence="3">Polyketide synthase</fullName>
    </recommendedName>
</protein>
<evidence type="ECO:0008006" key="3">
    <source>
        <dbReference type="Google" id="ProtNLM"/>
    </source>
</evidence>
<feature type="non-terminal residue" evidence="1">
    <location>
        <position position="134"/>
    </location>
</feature>